<dbReference type="InParanoid" id="A0A0P0Y370"/>
<dbReference type="EMBL" id="AP014967">
    <property type="protein sequence ID" value="BAT14399.1"/>
    <property type="molecule type" value="Genomic_DNA"/>
</dbReference>
<protein>
    <submittedName>
        <fullName evidence="1">Os11g0549607 protein</fullName>
    </submittedName>
</protein>
<reference evidence="1 2" key="3">
    <citation type="journal article" date="2013" name="Rice">
        <title>Improvement of the Oryza sativa Nipponbare reference genome using next generation sequence and optical map data.</title>
        <authorList>
            <person name="Kawahara Y."/>
            <person name="de la Bastide M."/>
            <person name="Hamilton J.P."/>
            <person name="Kanamori H."/>
            <person name="McCombie W.R."/>
            <person name="Ouyang S."/>
            <person name="Schwartz D.C."/>
            <person name="Tanaka T."/>
            <person name="Wu J."/>
            <person name="Zhou S."/>
            <person name="Childs K.L."/>
            <person name="Davidson R.M."/>
            <person name="Lin H."/>
            <person name="Quesada-Ocampo L."/>
            <person name="Vaillancourt B."/>
            <person name="Sakai H."/>
            <person name="Lee S.S."/>
            <person name="Kim J."/>
            <person name="Numa H."/>
            <person name="Itoh T."/>
            <person name="Buell C.R."/>
            <person name="Matsumoto T."/>
        </authorList>
    </citation>
    <scope>NUCLEOTIDE SEQUENCE [LARGE SCALE GENOMIC DNA]</scope>
    <source>
        <strain evidence="2">cv. Nipponbare</strain>
    </source>
</reference>
<dbReference type="PaxDb" id="39947-A0A0P0Y370"/>
<dbReference type="InterPro" id="IPR011990">
    <property type="entry name" value="TPR-like_helical_dom_sf"/>
</dbReference>
<organism evidence="1 2">
    <name type="scientific">Oryza sativa subsp. japonica</name>
    <name type="common">Rice</name>
    <dbReference type="NCBI Taxonomy" id="39947"/>
    <lineage>
        <taxon>Eukaryota</taxon>
        <taxon>Viridiplantae</taxon>
        <taxon>Streptophyta</taxon>
        <taxon>Embryophyta</taxon>
        <taxon>Tracheophyta</taxon>
        <taxon>Spermatophyta</taxon>
        <taxon>Magnoliopsida</taxon>
        <taxon>Liliopsida</taxon>
        <taxon>Poales</taxon>
        <taxon>Poaceae</taxon>
        <taxon>BOP clade</taxon>
        <taxon>Oryzoideae</taxon>
        <taxon>Oryzeae</taxon>
        <taxon>Oryzinae</taxon>
        <taxon>Oryza</taxon>
        <taxon>Oryza sativa</taxon>
    </lineage>
</organism>
<evidence type="ECO:0000313" key="1">
    <source>
        <dbReference type="EMBL" id="BAT14399.1"/>
    </source>
</evidence>
<dbReference type="Proteomes" id="UP000059680">
    <property type="component" value="Chromosome 11"/>
</dbReference>
<reference evidence="2" key="1">
    <citation type="journal article" date="2005" name="Nature">
        <title>The map-based sequence of the rice genome.</title>
        <authorList>
            <consortium name="International rice genome sequencing project (IRGSP)"/>
            <person name="Matsumoto T."/>
            <person name="Wu J."/>
            <person name="Kanamori H."/>
            <person name="Katayose Y."/>
            <person name="Fujisawa M."/>
            <person name="Namiki N."/>
            <person name="Mizuno H."/>
            <person name="Yamamoto K."/>
            <person name="Antonio B.A."/>
            <person name="Baba T."/>
            <person name="Sakata K."/>
            <person name="Nagamura Y."/>
            <person name="Aoki H."/>
            <person name="Arikawa K."/>
            <person name="Arita K."/>
            <person name="Bito T."/>
            <person name="Chiden Y."/>
            <person name="Fujitsuka N."/>
            <person name="Fukunaka R."/>
            <person name="Hamada M."/>
            <person name="Harada C."/>
            <person name="Hayashi A."/>
            <person name="Hijishita S."/>
            <person name="Honda M."/>
            <person name="Hosokawa S."/>
            <person name="Ichikawa Y."/>
            <person name="Idonuma A."/>
            <person name="Iijima M."/>
            <person name="Ikeda M."/>
            <person name="Ikeno M."/>
            <person name="Ito K."/>
            <person name="Ito S."/>
            <person name="Ito T."/>
            <person name="Ito Y."/>
            <person name="Ito Y."/>
            <person name="Iwabuchi A."/>
            <person name="Kamiya K."/>
            <person name="Karasawa W."/>
            <person name="Kurita K."/>
            <person name="Katagiri S."/>
            <person name="Kikuta A."/>
            <person name="Kobayashi H."/>
            <person name="Kobayashi N."/>
            <person name="Machita K."/>
            <person name="Maehara T."/>
            <person name="Masukawa M."/>
            <person name="Mizubayashi T."/>
            <person name="Mukai Y."/>
            <person name="Nagasaki H."/>
            <person name="Nagata Y."/>
            <person name="Naito S."/>
            <person name="Nakashima M."/>
            <person name="Nakama Y."/>
            <person name="Nakamichi Y."/>
            <person name="Nakamura M."/>
            <person name="Meguro A."/>
            <person name="Negishi M."/>
            <person name="Ohta I."/>
            <person name="Ohta T."/>
            <person name="Okamoto M."/>
            <person name="Ono N."/>
            <person name="Saji S."/>
            <person name="Sakaguchi M."/>
            <person name="Sakai K."/>
            <person name="Shibata M."/>
            <person name="Shimokawa T."/>
            <person name="Song J."/>
            <person name="Takazaki Y."/>
            <person name="Terasawa K."/>
            <person name="Tsugane M."/>
            <person name="Tsuji K."/>
            <person name="Ueda S."/>
            <person name="Waki K."/>
            <person name="Yamagata H."/>
            <person name="Yamamoto M."/>
            <person name="Yamamoto S."/>
            <person name="Yamane H."/>
            <person name="Yoshiki S."/>
            <person name="Yoshihara R."/>
            <person name="Yukawa K."/>
            <person name="Zhong H."/>
            <person name="Yano M."/>
            <person name="Yuan Q."/>
            <person name="Ouyang S."/>
            <person name="Liu J."/>
            <person name="Jones K.M."/>
            <person name="Gansberger K."/>
            <person name="Moffat K."/>
            <person name="Hill J."/>
            <person name="Bera J."/>
            <person name="Fadrosh D."/>
            <person name="Jin S."/>
            <person name="Johri S."/>
            <person name="Kim M."/>
            <person name="Overton L."/>
            <person name="Reardon M."/>
            <person name="Tsitrin T."/>
            <person name="Vuong H."/>
            <person name="Weaver B."/>
            <person name="Ciecko A."/>
            <person name="Tallon L."/>
            <person name="Jackson J."/>
            <person name="Pai G."/>
            <person name="Aken S.V."/>
            <person name="Utterback T."/>
            <person name="Reidmuller S."/>
            <person name="Feldblyum T."/>
            <person name="Hsiao J."/>
            <person name="Zismann V."/>
            <person name="Iobst S."/>
            <person name="de Vazeille A.R."/>
            <person name="Buell C.R."/>
            <person name="Ying K."/>
            <person name="Li Y."/>
            <person name="Lu T."/>
            <person name="Huang Y."/>
            <person name="Zhao Q."/>
            <person name="Feng Q."/>
            <person name="Zhang L."/>
            <person name="Zhu J."/>
            <person name="Weng Q."/>
            <person name="Mu J."/>
            <person name="Lu Y."/>
            <person name="Fan D."/>
            <person name="Liu Y."/>
            <person name="Guan J."/>
            <person name="Zhang Y."/>
            <person name="Yu S."/>
            <person name="Liu X."/>
            <person name="Zhang Y."/>
            <person name="Hong G."/>
            <person name="Han B."/>
            <person name="Choisne N."/>
            <person name="Demange N."/>
            <person name="Orjeda G."/>
            <person name="Samain S."/>
            <person name="Cattolico L."/>
            <person name="Pelletier E."/>
            <person name="Couloux A."/>
            <person name="Segurens B."/>
            <person name="Wincker P."/>
            <person name="D'Hont A."/>
            <person name="Scarpelli C."/>
            <person name="Weissenbach J."/>
            <person name="Salanoubat M."/>
            <person name="Quetier F."/>
            <person name="Yu Y."/>
            <person name="Kim H.R."/>
            <person name="Rambo T."/>
            <person name="Currie J."/>
            <person name="Collura K."/>
            <person name="Luo M."/>
            <person name="Yang T."/>
            <person name="Ammiraju J.S.S."/>
            <person name="Engler F."/>
            <person name="Soderlund C."/>
            <person name="Wing R.A."/>
            <person name="Palmer L.E."/>
            <person name="de la Bastide M."/>
            <person name="Spiegel L."/>
            <person name="Nascimento L."/>
            <person name="Zutavern T."/>
            <person name="O'Shaughnessy A."/>
            <person name="Dike S."/>
            <person name="Dedhia N."/>
            <person name="Preston R."/>
            <person name="Balija V."/>
            <person name="McCombie W.R."/>
            <person name="Chow T."/>
            <person name="Chen H."/>
            <person name="Chung M."/>
            <person name="Chen C."/>
            <person name="Shaw J."/>
            <person name="Wu H."/>
            <person name="Hsiao K."/>
            <person name="Chao Y."/>
            <person name="Chu M."/>
            <person name="Cheng C."/>
            <person name="Hour A."/>
            <person name="Lee P."/>
            <person name="Lin S."/>
            <person name="Lin Y."/>
            <person name="Liou J."/>
            <person name="Liu S."/>
            <person name="Hsing Y."/>
            <person name="Raghuvanshi S."/>
            <person name="Mohanty A."/>
            <person name="Bharti A.K."/>
            <person name="Gaur A."/>
            <person name="Gupta V."/>
            <person name="Kumar D."/>
            <person name="Ravi V."/>
            <person name="Vij S."/>
            <person name="Kapur A."/>
            <person name="Khurana P."/>
            <person name="Khurana P."/>
            <person name="Khurana J.P."/>
            <person name="Tyagi A.K."/>
            <person name="Gaikwad K."/>
            <person name="Singh A."/>
            <person name="Dalal V."/>
            <person name="Srivastava S."/>
            <person name="Dixit A."/>
            <person name="Pal A.K."/>
            <person name="Ghazi I.A."/>
            <person name="Yadav M."/>
            <person name="Pandit A."/>
            <person name="Bhargava A."/>
            <person name="Sureshbabu K."/>
            <person name="Batra K."/>
            <person name="Sharma T.R."/>
            <person name="Mohapatra T."/>
            <person name="Singh N.K."/>
            <person name="Messing J."/>
            <person name="Nelson A.B."/>
            <person name="Fuks G."/>
            <person name="Kavchok S."/>
            <person name="Keizer G."/>
            <person name="Linton E."/>
            <person name="Llaca V."/>
            <person name="Song R."/>
            <person name="Tanyolac B."/>
            <person name="Young S."/>
            <person name="Ho-Il K."/>
            <person name="Hahn J.H."/>
            <person name="Sangsakoo G."/>
            <person name="Vanavichit A."/>
            <person name="de Mattos Luiz.A.T."/>
            <person name="Zimmer P.D."/>
            <person name="Malone G."/>
            <person name="Dellagostin O."/>
            <person name="de Oliveira A.C."/>
            <person name="Bevan M."/>
            <person name="Bancroft I."/>
            <person name="Minx P."/>
            <person name="Cordum H."/>
            <person name="Wilson R."/>
            <person name="Cheng Z."/>
            <person name="Jin W."/>
            <person name="Jiang J."/>
            <person name="Leong S.A."/>
            <person name="Iwama H."/>
            <person name="Gojobori T."/>
            <person name="Itoh T."/>
            <person name="Niimura Y."/>
            <person name="Fujii Y."/>
            <person name="Habara T."/>
            <person name="Sakai H."/>
            <person name="Sato Y."/>
            <person name="Wilson G."/>
            <person name="Kumar K."/>
            <person name="McCouch S."/>
            <person name="Juretic N."/>
            <person name="Hoen D."/>
            <person name="Wright S."/>
            <person name="Bruskiewich R."/>
            <person name="Bureau T."/>
            <person name="Miyao A."/>
            <person name="Hirochika H."/>
            <person name="Nishikawa T."/>
            <person name="Kadowaki K."/>
            <person name="Sugiura M."/>
            <person name="Burr B."/>
            <person name="Sasaki T."/>
        </authorList>
    </citation>
    <scope>NUCLEOTIDE SEQUENCE [LARGE SCALE GENOMIC DNA]</scope>
    <source>
        <strain evidence="2">cv. Nipponbare</strain>
    </source>
</reference>
<accession>A0A0P0Y370</accession>
<dbReference type="Gene3D" id="1.25.40.10">
    <property type="entry name" value="Tetratricopeptide repeat domain"/>
    <property type="match status" value="1"/>
</dbReference>
<name>A0A0P0Y370_ORYSJ</name>
<dbReference type="SUPFAM" id="SSF48452">
    <property type="entry name" value="TPR-like"/>
    <property type="match status" value="1"/>
</dbReference>
<reference evidence="1 2" key="2">
    <citation type="journal article" date="2013" name="Plant Cell Physiol.">
        <title>Rice Annotation Project Database (RAP-DB): an integrative and interactive database for rice genomics.</title>
        <authorList>
            <person name="Sakai H."/>
            <person name="Lee S.S."/>
            <person name="Tanaka T."/>
            <person name="Numa H."/>
            <person name="Kim J."/>
            <person name="Kawahara Y."/>
            <person name="Wakimoto H."/>
            <person name="Yang C.C."/>
            <person name="Iwamoto M."/>
            <person name="Abe T."/>
            <person name="Yamada Y."/>
            <person name="Muto A."/>
            <person name="Inokuchi H."/>
            <person name="Ikemura T."/>
            <person name="Matsumoto T."/>
            <person name="Sasaki T."/>
            <person name="Itoh T."/>
        </authorList>
    </citation>
    <scope>NUCLEOTIDE SEQUENCE [LARGE SCALE GENOMIC DNA]</scope>
    <source>
        <strain evidence="2">cv. Nipponbare</strain>
    </source>
</reference>
<keyword evidence="2" id="KW-1185">Reference proteome</keyword>
<evidence type="ECO:0000313" key="2">
    <source>
        <dbReference type="Proteomes" id="UP000059680"/>
    </source>
</evidence>
<sequence length="199" mass="21889">MAGVGEPRRSPRKSNRDWLDCDRRFAQQADGVILQVLRRSPDAVERATQLMCRYKKSPLAYAILAEAWLASGNLVMAKTHLRSATVLAPRCPYISLALAAVLVRMGSWEEAVRECARGLGAWMPTDPARHSPLPEDSINAIVSSPKVSSKGLPSNEKESACCVSGPRRARESWLQLRRWRPSGRRRAPTSTMLAIAGAA</sequence>
<gene>
    <name evidence="1" type="ordered locus">Os11g0549607</name>
    <name evidence="1" type="ORF">OSNPB_110549607</name>
</gene>
<proteinExistence type="predicted"/>
<dbReference type="SMR" id="A0A0P0Y370"/>
<dbReference type="AlphaFoldDB" id="A0A0P0Y370"/>